<evidence type="ECO:0000313" key="1">
    <source>
        <dbReference type="EMBL" id="KGG53229.1"/>
    </source>
</evidence>
<protein>
    <submittedName>
        <fullName evidence="1">Uncharacterized protein</fullName>
    </submittedName>
</protein>
<evidence type="ECO:0000313" key="2">
    <source>
        <dbReference type="Proteomes" id="UP000029725"/>
    </source>
</evidence>
<dbReference type="GeneID" id="25257883"/>
<name>A0A098VWG8_9MICR</name>
<dbReference type="RefSeq" id="XP_013239665.1">
    <property type="nucleotide sequence ID" value="XM_013384211.1"/>
</dbReference>
<dbReference type="AlphaFoldDB" id="A0A098VWG8"/>
<dbReference type="HOGENOM" id="CLU_2705338_0_0_1"/>
<gene>
    <name evidence="1" type="ORF">DI09_101p40</name>
</gene>
<proteinExistence type="predicted"/>
<keyword evidence="2" id="KW-1185">Reference proteome</keyword>
<organism evidence="1 2">
    <name type="scientific">Mitosporidium daphniae</name>
    <dbReference type="NCBI Taxonomy" id="1485682"/>
    <lineage>
        <taxon>Eukaryota</taxon>
        <taxon>Fungi</taxon>
        <taxon>Fungi incertae sedis</taxon>
        <taxon>Microsporidia</taxon>
        <taxon>Mitosporidium</taxon>
    </lineage>
</organism>
<dbReference type="VEuPathDB" id="MicrosporidiaDB:DI09_101p40"/>
<dbReference type="EMBL" id="JMKJ01000002">
    <property type="protein sequence ID" value="KGG53229.1"/>
    <property type="molecule type" value="Genomic_DNA"/>
</dbReference>
<accession>A0A098VWG8</accession>
<sequence>MDVPLPRAASRDLTSFLIFHISMLLSESSMQALEDELLEEAPVELDGPPRMDDDITAHKKFLQNFCKKSKLKH</sequence>
<dbReference type="Proteomes" id="UP000029725">
    <property type="component" value="Unassembled WGS sequence"/>
</dbReference>
<comment type="caution">
    <text evidence="1">The sequence shown here is derived from an EMBL/GenBank/DDBJ whole genome shotgun (WGS) entry which is preliminary data.</text>
</comment>
<reference evidence="1 2" key="1">
    <citation type="submission" date="2014-04" db="EMBL/GenBank/DDBJ databases">
        <title>A new species of microsporidia sheds light on the evolution of extreme parasitism.</title>
        <authorList>
            <person name="Haag K.L."/>
            <person name="James T.Y."/>
            <person name="Larsson R."/>
            <person name="Schaer T.M."/>
            <person name="Refardt D."/>
            <person name="Pombert J.-F."/>
            <person name="Ebert D."/>
        </authorList>
    </citation>
    <scope>NUCLEOTIDE SEQUENCE [LARGE SCALE GENOMIC DNA]</scope>
    <source>
        <strain evidence="1 2">UGP3</strain>
        <tissue evidence="1">Spores</tissue>
    </source>
</reference>